<name>A0A2S5B924_9BASI</name>
<gene>
    <name evidence="2" type="ORF">BMF94_3593</name>
</gene>
<evidence type="ECO:0000313" key="3">
    <source>
        <dbReference type="Proteomes" id="UP000237144"/>
    </source>
</evidence>
<feature type="region of interest" description="Disordered" evidence="1">
    <location>
        <begin position="64"/>
        <end position="116"/>
    </location>
</feature>
<dbReference type="AlphaFoldDB" id="A0A2S5B924"/>
<dbReference type="Proteomes" id="UP000237144">
    <property type="component" value="Unassembled WGS sequence"/>
</dbReference>
<evidence type="ECO:0000313" key="2">
    <source>
        <dbReference type="EMBL" id="POY73259.1"/>
    </source>
</evidence>
<dbReference type="EMBL" id="PJQD01000038">
    <property type="protein sequence ID" value="POY73259.1"/>
    <property type="molecule type" value="Genomic_DNA"/>
</dbReference>
<organism evidence="2 3">
    <name type="scientific">Rhodotorula taiwanensis</name>
    <dbReference type="NCBI Taxonomy" id="741276"/>
    <lineage>
        <taxon>Eukaryota</taxon>
        <taxon>Fungi</taxon>
        <taxon>Dikarya</taxon>
        <taxon>Basidiomycota</taxon>
        <taxon>Pucciniomycotina</taxon>
        <taxon>Microbotryomycetes</taxon>
        <taxon>Sporidiobolales</taxon>
        <taxon>Sporidiobolaceae</taxon>
        <taxon>Rhodotorula</taxon>
    </lineage>
</organism>
<proteinExistence type="predicted"/>
<sequence length="341" mass="38139">MSSSAAFWRAASPTRKCGAEVPLEARHARESVLVSCPTSLPCTWRLLHARVHMSRPRRSLAVTSYADAESSSEDESPNTSSRVPSKRGRVLRYDDDSDSDSGAAEQTRKVKRKTSRKKTKVDFTKLPVDAILELLAVPGGSALRTSKSMYRLLTDGAGAIWAQALARAELPKLESSFVKPWQYAEMVLLKKCTIMSGADKTVSVVQRCGSTQFIPDFWVLRRNCRKCRTAGMFRLEHHKKHYPDAHPSTRLCVLENFAFRDDFDALDTHLWTLQAQDDADASLRKGTSRARGKAGPSTGVSRVTQFVADRQREKKILLEKDVPALLKRFDNEFCKFGSVSD</sequence>
<keyword evidence="3" id="KW-1185">Reference proteome</keyword>
<evidence type="ECO:0000256" key="1">
    <source>
        <dbReference type="SAM" id="MobiDB-lite"/>
    </source>
</evidence>
<comment type="caution">
    <text evidence="2">The sequence shown here is derived from an EMBL/GenBank/DDBJ whole genome shotgun (WGS) entry which is preliminary data.</text>
</comment>
<protein>
    <submittedName>
        <fullName evidence="2">Uncharacterized protein</fullName>
    </submittedName>
</protein>
<reference evidence="2 3" key="1">
    <citation type="journal article" date="2018" name="Front. Microbiol.">
        <title>Prospects for Fungal Bioremediation of Acidic Radioactive Waste Sites: Characterization and Genome Sequence of Rhodotorula taiwanensis MD1149.</title>
        <authorList>
            <person name="Tkavc R."/>
            <person name="Matrosova V.Y."/>
            <person name="Grichenko O.E."/>
            <person name="Gostincar C."/>
            <person name="Volpe R.P."/>
            <person name="Klimenkova P."/>
            <person name="Gaidamakova E.K."/>
            <person name="Zhou C.E."/>
            <person name="Stewart B.J."/>
            <person name="Lyman M.G."/>
            <person name="Malfatti S.A."/>
            <person name="Rubinfeld B."/>
            <person name="Courtot M."/>
            <person name="Singh J."/>
            <person name="Dalgard C.L."/>
            <person name="Hamilton T."/>
            <person name="Frey K.G."/>
            <person name="Gunde-Cimerman N."/>
            <person name="Dugan L."/>
            <person name="Daly M.J."/>
        </authorList>
    </citation>
    <scope>NUCLEOTIDE SEQUENCE [LARGE SCALE GENOMIC DNA]</scope>
    <source>
        <strain evidence="2 3">MD1149</strain>
    </source>
</reference>
<dbReference type="OrthoDB" id="2528763at2759"/>
<accession>A0A2S5B924</accession>